<organism evidence="3 5">
    <name type="scientific">Venturia inaequalis</name>
    <name type="common">Apple scab fungus</name>
    <dbReference type="NCBI Taxonomy" id="5025"/>
    <lineage>
        <taxon>Eukaryota</taxon>
        <taxon>Fungi</taxon>
        <taxon>Dikarya</taxon>
        <taxon>Ascomycota</taxon>
        <taxon>Pezizomycotina</taxon>
        <taxon>Dothideomycetes</taxon>
        <taxon>Pleosporomycetidae</taxon>
        <taxon>Venturiales</taxon>
        <taxon>Venturiaceae</taxon>
        <taxon>Venturia</taxon>
    </lineage>
</organism>
<keyword evidence="5" id="KW-1185">Reference proteome</keyword>
<proteinExistence type="predicted"/>
<evidence type="ECO:0000313" key="4">
    <source>
        <dbReference type="Proteomes" id="UP000447873"/>
    </source>
</evidence>
<dbReference type="OrthoDB" id="3925720at2759"/>
<dbReference type="EMBL" id="WNWS01000258">
    <property type="protein sequence ID" value="KAE9972852.1"/>
    <property type="molecule type" value="Genomic_DNA"/>
</dbReference>
<sequence>MPLRKPPPSSVNRSHSVREDTGRRPILPSMATMPAIRPEMGPSTVWDNHSTSPSSSMLGSPRSTDGRLIEEPEQEARPFNNVQALCREHGEPHTPPGLRSTSPRCRSVYDIVHYDFDHDTTLYNHTQVQCHEIDHPTPPVSIHGGEALSYDGSDWQPQIYDDEGPFMKLKRRVSIAGNRFGDNIRRRGGSLKRKMSNRLGFQQFPAVVYIANLNPTPRFEDGESCDEGVRGDV</sequence>
<evidence type="ECO:0000313" key="3">
    <source>
        <dbReference type="EMBL" id="KAE9989887.1"/>
    </source>
</evidence>
<evidence type="ECO:0000313" key="5">
    <source>
        <dbReference type="Proteomes" id="UP000490939"/>
    </source>
</evidence>
<evidence type="ECO:0000313" key="2">
    <source>
        <dbReference type="EMBL" id="KAE9972852.1"/>
    </source>
</evidence>
<comment type="caution">
    <text evidence="3">The sequence shown here is derived from an EMBL/GenBank/DDBJ whole genome shotgun (WGS) entry which is preliminary data.</text>
</comment>
<dbReference type="Proteomes" id="UP000447873">
    <property type="component" value="Unassembled WGS sequence"/>
</dbReference>
<dbReference type="EMBL" id="WNWR01000163">
    <property type="protein sequence ID" value="KAE9989887.1"/>
    <property type="molecule type" value="Genomic_DNA"/>
</dbReference>
<protein>
    <submittedName>
        <fullName evidence="3">Uncharacterized protein</fullName>
    </submittedName>
</protein>
<gene>
    <name evidence="3" type="ORF">EG327_002119</name>
    <name evidence="2" type="ORF">EG328_004729</name>
</gene>
<accession>A0A8H3VM00</accession>
<reference evidence="3 5" key="1">
    <citation type="submission" date="2019-07" db="EMBL/GenBank/DDBJ databases">
        <title>Venturia inaequalis Genome Resource.</title>
        <authorList>
            <person name="Lichtner F.J."/>
        </authorList>
    </citation>
    <scope>NUCLEOTIDE SEQUENCE [LARGE SCALE GENOMIC DNA]</scope>
    <source>
        <strain evidence="2 4">120213</strain>
        <strain evidence="3 5">DMI_063113</strain>
    </source>
</reference>
<dbReference type="Proteomes" id="UP000490939">
    <property type="component" value="Unassembled WGS sequence"/>
</dbReference>
<feature type="compositionally biased region" description="Low complexity" evidence="1">
    <location>
        <begin position="50"/>
        <end position="63"/>
    </location>
</feature>
<feature type="region of interest" description="Disordered" evidence="1">
    <location>
        <begin position="1"/>
        <end position="66"/>
    </location>
</feature>
<name>A0A8H3VM00_VENIN</name>
<evidence type="ECO:0000256" key="1">
    <source>
        <dbReference type="SAM" id="MobiDB-lite"/>
    </source>
</evidence>
<dbReference type="AlphaFoldDB" id="A0A8H3VM00"/>